<evidence type="ECO:0000313" key="3">
    <source>
        <dbReference type="Proteomes" id="UP001202328"/>
    </source>
</evidence>
<comment type="caution">
    <text evidence="2">The sequence shown here is derived from an EMBL/GenBank/DDBJ whole genome shotgun (WGS) entry which is preliminary data.</text>
</comment>
<reference evidence="2" key="1">
    <citation type="submission" date="2022-04" db="EMBL/GenBank/DDBJ databases">
        <title>A functionally conserved STORR gene fusion in Papaver species that diverged 16.8 million years ago.</title>
        <authorList>
            <person name="Catania T."/>
        </authorList>
    </citation>
    <scope>NUCLEOTIDE SEQUENCE</scope>
    <source>
        <strain evidence="2">S-188037</strain>
    </source>
</reference>
<dbReference type="AlphaFoldDB" id="A0AAD4XST4"/>
<name>A0AAD4XST4_9MAGN</name>
<dbReference type="Proteomes" id="UP001202328">
    <property type="component" value="Unassembled WGS sequence"/>
</dbReference>
<feature type="region of interest" description="Disordered" evidence="1">
    <location>
        <begin position="91"/>
        <end position="142"/>
    </location>
</feature>
<feature type="compositionally biased region" description="Basic residues" evidence="1">
    <location>
        <begin position="130"/>
        <end position="139"/>
    </location>
</feature>
<dbReference type="PANTHER" id="PTHR33699:SF2">
    <property type="entry name" value="PATHOGENIC TYPE III EFFECTOR AVIRULENCE FACTOR AVR AVRRPT-CLEAVAGE: CLEAVAGE SITE PROTEIN-RELATED"/>
    <property type="match status" value="1"/>
</dbReference>
<gene>
    <name evidence="2" type="ORF">MKW98_009204</name>
</gene>
<organism evidence="2 3">
    <name type="scientific">Papaver atlanticum</name>
    <dbReference type="NCBI Taxonomy" id="357466"/>
    <lineage>
        <taxon>Eukaryota</taxon>
        <taxon>Viridiplantae</taxon>
        <taxon>Streptophyta</taxon>
        <taxon>Embryophyta</taxon>
        <taxon>Tracheophyta</taxon>
        <taxon>Spermatophyta</taxon>
        <taxon>Magnoliopsida</taxon>
        <taxon>Ranunculales</taxon>
        <taxon>Papaveraceae</taxon>
        <taxon>Papaveroideae</taxon>
        <taxon>Papaver</taxon>
    </lineage>
</organism>
<proteinExistence type="predicted"/>
<dbReference type="EMBL" id="JAJJMB010004944">
    <property type="protein sequence ID" value="KAI3941134.1"/>
    <property type="molecule type" value="Genomic_DNA"/>
</dbReference>
<evidence type="ECO:0000313" key="2">
    <source>
        <dbReference type="EMBL" id="KAI3941134.1"/>
    </source>
</evidence>
<sequence length="200" mass="23253">MDLVMDDFKRRRNQIPSFGNLNFSDVTGLPITQYFESAAGLVSRYSSCCRDHRDLYCAVDDYDFIYLDPPPHTYNHHLIIKPPPSSVTVVSRTKMKGGGGVPSDKRFTNRSIKEQKKQGRLYDKTEPPEKHHRRHHSSKNPHEDEIHHYHEHYIPPHPKRIPPKAVDEDLYKIPPELLLHKPKRKKMFGFFSCLVPTCAA</sequence>
<accession>A0AAD4XST4</accession>
<protein>
    <submittedName>
        <fullName evidence="2">Uncharacterized protein</fullName>
    </submittedName>
</protein>
<feature type="compositionally biased region" description="Basic and acidic residues" evidence="1">
    <location>
        <begin position="103"/>
        <end position="129"/>
    </location>
</feature>
<keyword evidence="3" id="KW-1185">Reference proteome</keyword>
<dbReference type="PANTHER" id="PTHR33699">
    <property type="entry name" value="EXPRESSED PROTEIN"/>
    <property type="match status" value="1"/>
</dbReference>
<evidence type="ECO:0000256" key="1">
    <source>
        <dbReference type="SAM" id="MobiDB-lite"/>
    </source>
</evidence>